<name>A0ABV4U854_9BACT</name>
<dbReference type="InterPro" id="IPR023031">
    <property type="entry name" value="OPRT"/>
</dbReference>
<keyword evidence="5 6" id="KW-0665">Pyrimidine biosynthesis</keyword>
<feature type="binding site" evidence="6">
    <location>
        <position position="146"/>
    </location>
    <ligand>
        <name>orotate</name>
        <dbReference type="ChEBI" id="CHEBI:30839"/>
    </ligand>
</feature>
<dbReference type="InterPro" id="IPR000836">
    <property type="entry name" value="PRTase_dom"/>
</dbReference>
<proteinExistence type="inferred from homology"/>
<dbReference type="InterPro" id="IPR004467">
    <property type="entry name" value="Or_phspho_trans_dom"/>
</dbReference>
<keyword evidence="3 6" id="KW-0328">Glycosyltransferase</keyword>
<feature type="domain" description="Phosphoribosyltransferase" evidence="7">
    <location>
        <begin position="39"/>
        <end position="152"/>
    </location>
</feature>
<dbReference type="EC" id="2.4.2.10" evidence="2 6"/>
<dbReference type="Pfam" id="PF00156">
    <property type="entry name" value="Pribosyltran"/>
    <property type="match status" value="1"/>
</dbReference>
<organism evidence="8 9">
    <name type="scientific">Natronomicrosphaera hydrolytica</name>
    <dbReference type="NCBI Taxonomy" id="3242702"/>
    <lineage>
        <taxon>Bacteria</taxon>
        <taxon>Pseudomonadati</taxon>
        <taxon>Planctomycetota</taxon>
        <taxon>Phycisphaerae</taxon>
        <taxon>Phycisphaerales</taxon>
        <taxon>Phycisphaeraceae</taxon>
        <taxon>Natronomicrosphaera</taxon>
    </lineage>
</organism>
<evidence type="ECO:0000313" key="9">
    <source>
        <dbReference type="Proteomes" id="UP001575105"/>
    </source>
</evidence>
<evidence type="ECO:0000313" key="8">
    <source>
        <dbReference type="EMBL" id="MFA9479467.1"/>
    </source>
</evidence>
<keyword evidence="9" id="KW-1185">Reference proteome</keyword>
<dbReference type="PANTHER" id="PTHR19278">
    <property type="entry name" value="OROTATE PHOSPHORIBOSYLTRANSFERASE"/>
    <property type="match status" value="1"/>
</dbReference>
<feature type="binding site" evidence="6">
    <location>
        <position position="92"/>
    </location>
    <ligand>
        <name>5-phospho-alpha-D-ribose 1-diphosphate</name>
        <dbReference type="ChEBI" id="CHEBI:58017"/>
        <note>ligand shared between dimeric partners</note>
    </ligand>
</feature>
<dbReference type="NCBIfam" id="TIGR00336">
    <property type="entry name" value="pyrE"/>
    <property type="match status" value="1"/>
</dbReference>
<comment type="subunit">
    <text evidence="6">Homodimer.</text>
</comment>
<evidence type="ECO:0000256" key="3">
    <source>
        <dbReference type="ARBA" id="ARBA00022676"/>
    </source>
</evidence>
<gene>
    <name evidence="6 8" type="primary">pyrE</name>
    <name evidence="8" type="ORF">ACERK3_14355</name>
</gene>
<dbReference type="PANTHER" id="PTHR19278:SF9">
    <property type="entry name" value="URIDINE 5'-MONOPHOSPHATE SYNTHASE"/>
    <property type="match status" value="1"/>
</dbReference>
<evidence type="ECO:0000256" key="2">
    <source>
        <dbReference type="ARBA" id="ARBA00011971"/>
    </source>
</evidence>
<feature type="binding site" evidence="6">
    <location>
        <position position="88"/>
    </location>
    <ligand>
        <name>5-phospho-alpha-D-ribose 1-diphosphate</name>
        <dbReference type="ChEBI" id="CHEBI:58017"/>
        <note>ligand shared between dimeric partners</note>
    </ligand>
</feature>
<keyword evidence="6" id="KW-0460">Magnesium</keyword>
<comment type="caution">
    <text evidence="6">Lacks conserved residue(s) required for the propagation of feature annotation.</text>
</comment>
<feature type="binding site" description="in other chain" evidence="6">
    <location>
        <begin position="114"/>
        <end position="122"/>
    </location>
    <ligand>
        <name>5-phospho-alpha-D-ribose 1-diphosphate</name>
        <dbReference type="ChEBI" id="CHEBI:58017"/>
        <note>ligand shared between dimeric partners</note>
    </ligand>
</feature>
<dbReference type="CDD" id="cd06223">
    <property type="entry name" value="PRTases_typeI"/>
    <property type="match status" value="1"/>
</dbReference>
<evidence type="ECO:0000259" key="7">
    <source>
        <dbReference type="Pfam" id="PF00156"/>
    </source>
</evidence>
<comment type="cofactor">
    <cofactor evidence="6">
        <name>Mg(2+)</name>
        <dbReference type="ChEBI" id="CHEBI:18420"/>
    </cofactor>
</comment>
<evidence type="ECO:0000256" key="6">
    <source>
        <dbReference type="HAMAP-Rule" id="MF_01208"/>
    </source>
</evidence>
<comment type="function">
    <text evidence="6">Catalyzes the transfer of a ribosyl phosphate group from 5-phosphoribose 1-diphosphate to orotate, leading to the formation of orotidine monophosphate (OMP).</text>
</comment>
<feature type="binding site" evidence="6">
    <location>
        <position position="118"/>
    </location>
    <ligand>
        <name>orotate</name>
        <dbReference type="ChEBI" id="CHEBI:30839"/>
    </ligand>
</feature>
<reference evidence="8 9" key="1">
    <citation type="submission" date="2024-08" db="EMBL/GenBank/DDBJ databases">
        <title>Whole-genome sequencing of halo(alkali)philic microorganisms from hypersaline lakes.</title>
        <authorList>
            <person name="Sorokin D.Y."/>
            <person name="Merkel A.Y."/>
            <person name="Messina E."/>
            <person name="Yakimov M."/>
        </authorList>
    </citation>
    <scope>NUCLEOTIDE SEQUENCE [LARGE SCALE GENOMIC DNA]</scope>
    <source>
        <strain evidence="8 9">AB-hyl4</strain>
    </source>
</reference>
<dbReference type="Proteomes" id="UP001575105">
    <property type="component" value="Unassembled WGS sequence"/>
</dbReference>
<comment type="pathway">
    <text evidence="1 6">Pyrimidine metabolism; UMP biosynthesis via de novo pathway; UMP from orotate: step 1/2.</text>
</comment>
<evidence type="ECO:0000256" key="5">
    <source>
        <dbReference type="ARBA" id="ARBA00022975"/>
    </source>
</evidence>
<dbReference type="RefSeq" id="WP_425346390.1">
    <property type="nucleotide sequence ID" value="NZ_JBGUBD010000009.1"/>
</dbReference>
<sequence>MNDDQLIQRICDTALLRGEFTLRSGRKSNYYLDKYLFETQPDILQSLGRKFAEHVDDNVDRLAGAELGGIPLVTATAIATGKPTVLIRNQKKDYGTAKQLEGKLEQGDRILIVEDVATTGGQVLEAAKVLEAAGAKIVKIVAVIDREEGARENIEAAGYAFASLFTKASLGINE</sequence>
<keyword evidence="4 6" id="KW-0808">Transferase</keyword>
<evidence type="ECO:0000256" key="1">
    <source>
        <dbReference type="ARBA" id="ARBA00004889"/>
    </source>
</evidence>
<protein>
    <recommendedName>
        <fullName evidence="2 6">Orotate phosphoribosyltransferase</fullName>
        <shortName evidence="6">OPRT</shortName>
        <shortName evidence="6">OPRTase</shortName>
        <ecNumber evidence="2 6">2.4.2.10</ecNumber>
    </recommendedName>
</protein>
<dbReference type="GO" id="GO:0004588">
    <property type="term" value="F:orotate phosphoribosyltransferase activity"/>
    <property type="evidence" value="ECO:0007669"/>
    <property type="project" value="UniProtKB-EC"/>
</dbReference>
<dbReference type="Gene3D" id="3.40.50.2020">
    <property type="match status" value="1"/>
</dbReference>
<dbReference type="InterPro" id="IPR029057">
    <property type="entry name" value="PRTase-like"/>
</dbReference>
<feature type="binding site" description="in other chain" evidence="6">
    <location>
        <position position="23"/>
    </location>
    <ligand>
        <name>5-phospho-alpha-D-ribose 1-diphosphate</name>
        <dbReference type="ChEBI" id="CHEBI:58017"/>
        <note>ligand shared between dimeric partners</note>
    </ligand>
</feature>
<dbReference type="SUPFAM" id="SSF53271">
    <property type="entry name" value="PRTase-like"/>
    <property type="match status" value="1"/>
</dbReference>
<comment type="catalytic activity">
    <reaction evidence="6">
        <text>orotidine 5'-phosphate + diphosphate = orotate + 5-phospho-alpha-D-ribose 1-diphosphate</text>
        <dbReference type="Rhea" id="RHEA:10380"/>
        <dbReference type="ChEBI" id="CHEBI:30839"/>
        <dbReference type="ChEBI" id="CHEBI:33019"/>
        <dbReference type="ChEBI" id="CHEBI:57538"/>
        <dbReference type="ChEBI" id="CHEBI:58017"/>
        <dbReference type="EC" id="2.4.2.10"/>
    </reaction>
</comment>
<dbReference type="HAMAP" id="MF_01208">
    <property type="entry name" value="PyrE"/>
    <property type="match status" value="1"/>
</dbReference>
<comment type="caution">
    <text evidence="8">The sequence shown here is derived from an EMBL/GenBank/DDBJ whole genome shotgun (WGS) entry which is preliminary data.</text>
</comment>
<dbReference type="EMBL" id="JBGUBD010000009">
    <property type="protein sequence ID" value="MFA9479467.1"/>
    <property type="molecule type" value="Genomic_DNA"/>
</dbReference>
<comment type="similarity">
    <text evidence="6">Belongs to the purine/pyrimidine phosphoribosyltransferase family. PyrE subfamily.</text>
</comment>
<evidence type="ECO:0000256" key="4">
    <source>
        <dbReference type="ARBA" id="ARBA00022679"/>
    </source>
</evidence>
<accession>A0ABV4U854</accession>